<gene>
    <name evidence="1" type="ORF">Egran_05144</name>
</gene>
<name>A0A232LSF1_9EURO</name>
<organism evidence="1 2">
    <name type="scientific">Elaphomyces granulatus</name>
    <dbReference type="NCBI Taxonomy" id="519963"/>
    <lineage>
        <taxon>Eukaryota</taxon>
        <taxon>Fungi</taxon>
        <taxon>Dikarya</taxon>
        <taxon>Ascomycota</taxon>
        <taxon>Pezizomycotina</taxon>
        <taxon>Eurotiomycetes</taxon>
        <taxon>Eurotiomycetidae</taxon>
        <taxon>Eurotiales</taxon>
        <taxon>Elaphomycetaceae</taxon>
        <taxon>Elaphomyces</taxon>
    </lineage>
</organism>
<dbReference type="EMBL" id="NPHW01005120">
    <property type="protein sequence ID" value="OXV07091.1"/>
    <property type="molecule type" value="Genomic_DNA"/>
</dbReference>
<dbReference type="PANTHER" id="PTHR31591">
    <property type="entry name" value="UPF0613 PROTEIN PB24D3.06C"/>
    <property type="match status" value="1"/>
</dbReference>
<dbReference type="InterPro" id="IPR013744">
    <property type="entry name" value="SidJ"/>
</dbReference>
<dbReference type="Pfam" id="PF08538">
    <property type="entry name" value="DUF1749"/>
    <property type="match status" value="1"/>
</dbReference>
<comment type="caution">
    <text evidence="1">The sequence shown here is derived from an EMBL/GenBank/DDBJ whole genome shotgun (WGS) entry which is preliminary data.</text>
</comment>
<keyword evidence="2" id="KW-1185">Reference proteome</keyword>
<dbReference type="SUPFAM" id="SSF53474">
    <property type="entry name" value="alpha/beta-Hydrolases"/>
    <property type="match status" value="1"/>
</dbReference>
<reference evidence="1 2" key="1">
    <citation type="journal article" date="2015" name="Environ. Microbiol.">
        <title>Metagenome sequence of Elaphomyces granulatus from sporocarp tissue reveals Ascomycota ectomycorrhizal fingerprints of genome expansion and a Proteobacteria-rich microbiome.</title>
        <authorList>
            <person name="Quandt C.A."/>
            <person name="Kohler A."/>
            <person name="Hesse C.N."/>
            <person name="Sharpton T.J."/>
            <person name="Martin F."/>
            <person name="Spatafora J.W."/>
        </authorList>
    </citation>
    <scope>NUCLEOTIDE SEQUENCE [LARGE SCALE GENOMIC DNA]</scope>
    <source>
        <strain evidence="1 2">OSC145934</strain>
    </source>
</reference>
<dbReference type="Gene3D" id="3.40.50.1820">
    <property type="entry name" value="alpha/beta hydrolase"/>
    <property type="match status" value="1"/>
</dbReference>
<proteinExistence type="predicted"/>
<dbReference type="OrthoDB" id="10034502at2759"/>
<dbReference type="AlphaFoldDB" id="A0A232LSF1"/>
<dbReference type="InterPro" id="IPR029058">
    <property type="entry name" value="AB_hydrolase_fold"/>
</dbReference>
<dbReference type="Proteomes" id="UP000243515">
    <property type="component" value="Unassembled WGS sequence"/>
</dbReference>
<sequence>MSAATAVDKGQTGILHRYSDGLVAFEYASGTNPRSKPHSLLFIGGLGDGFFTVRFVADLVVALESTSWSFFSVLLSSSYAGWGLGSLGKDIEEIAKCVQYVRNYKQPQQGELSEVGKVVIMGHSTGSQDVLHYLYSPNPLPRNPQSDSCLQHLLRPVVDGAILQAPVSDREGLRVVLQSGTATDSPAVLAGIYTQLVDIAKRTCSDGGSVDVLLPLSLTSRLGYPADTAISCRRFLSLVSPDSPEHPSEDDLFSSDLTDDRLQETFGMVASRGLLRSKLLVLYSGRDQFAPEWVDKASLLQRWKNATDNNSKEQVWDAKYSGVISEASHSLIGDEEEEPRRDLVARVMAYFRNVEKCS</sequence>
<evidence type="ECO:0000313" key="1">
    <source>
        <dbReference type="EMBL" id="OXV07091.1"/>
    </source>
</evidence>
<protein>
    <submittedName>
        <fullName evidence="1">Uncharacterized protein</fullName>
    </submittedName>
</protein>
<dbReference type="PANTHER" id="PTHR31591:SF1">
    <property type="entry name" value="UPF0613 PROTEIN PB24D3.06C"/>
    <property type="match status" value="1"/>
</dbReference>
<evidence type="ECO:0000313" key="2">
    <source>
        <dbReference type="Proteomes" id="UP000243515"/>
    </source>
</evidence>
<accession>A0A232LSF1</accession>